<dbReference type="SUPFAM" id="SSF53067">
    <property type="entry name" value="Actin-like ATPase domain"/>
    <property type="match status" value="2"/>
</dbReference>
<proteinExistence type="predicted"/>
<evidence type="ECO:0000256" key="3">
    <source>
        <dbReference type="ARBA" id="ARBA00023186"/>
    </source>
</evidence>
<dbReference type="Gene3D" id="3.90.640.10">
    <property type="entry name" value="Actin, Chain A, domain 4"/>
    <property type="match status" value="1"/>
</dbReference>
<dbReference type="AlphaFoldDB" id="A0A0B2UHX7"/>
<gene>
    <name evidence="5" type="ORF">M896_121710</name>
</gene>
<dbReference type="VEuPathDB" id="MicrosporidiaDB:M896_121710"/>
<evidence type="ECO:0000256" key="1">
    <source>
        <dbReference type="ARBA" id="ARBA00022741"/>
    </source>
</evidence>
<dbReference type="InterPro" id="IPR013126">
    <property type="entry name" value="Hsp_70_fam"/>
</dbReference>
<accession>A0A0B2UHX7</accession>
<keyword evidence="6" id="KW-1185">Reference proteome</keyword>
<sequence>MEFVGIDVGNYKTLIASSKDNGKVYGDEQGKRGVRTIMELSKPIRRFGNGVTSDVSEMLERRRRSFRDELNDSKGRGDMGMFMKYLDRIIKSSTPTHPPICMTVPVYFKERQRRILSGIAHAVDFKLEEIVTDVSAIGMFACVRRENMPETFMVLDFGYSKTTAGLFKFEKNVLKPVYMNVVKTGSMQFDEKLIEIVIKKNALEGNALTIEKVRRNLDKIKTTLNSTESCSLHIFITDNAIDVVVTQEEYRQAVAEDVNELKKFVTRVIEDTKHEGAVEVTGGNVNSFVVKEMLEGLVGYQATLDVSESSAIGSALGMACRSFKTKFSLNEIVGREICVKMQNENVKPTVVFKADDIIGGNAKMVTYYRKERFDLEVIEDGEVISVLRIEKGDSEEAEAVNVSLAISKLGTVCVTAVNVTKTGSGTEPIQYKYECFALSDEEMNEIKALEEEYRDCELGIEKVGAMRNELETMAIGLGDALESKFSNVFNEEEINRVKEIAMDLFDITLPDTVKEEEKIRKDLLSKLEFVSAKFDECRKIVVNDLEKGRDMVNEFKSENPKMFTPSFYKLQGLLYKAEECLKTFSLNVFNAGSFDGTIAVSILKDIQLYMGKAKEEVELKKAEMQKNEEKCCSKDECCEDNECCEDEEDDDMKDDQADDNKESDDNN</sequence>
<dbReference type="GeneID" id="26262688"/>
<evidence type="ECO:0000256" key="2">
    <source>
        <dbReference type="ARBA" id="ARBA00022840"/>
    </source>
</evidence>
<dbReference type="RefSeq" id="XP_014562990.1">
    <property type="nucleotide sequence ID" value="XM_014707504.1"/>
</dbReference>
<dbReference type="Gene3D" id="3.30.420.40">
    <property type="match status" value="2"/>
</dbReference>
<feature type="compositionally biased region" description="Acidic residues" evidence="4">
    <location>
        <begin position="644"/>
        <end position="653"/>
    </location>
</feature>
<evidence type="ECO:0000313" key="6">
    <source>
        <dbReference type="Proteomes" id="UP000031056"/>
    </source>
</evidence>
<dbReference type="GO" id="GO:0034663">
    <property type="term" value="C:endoplasmic reticulum chaperone complex"/>
    <property type="evidence" value="ECO:0007669"/>
    <property type="project" value="TreeGrafter"/>
</dbReference>
<dbReference type="InParanoid" id="A0A0B2UHX7"/>
<dbReference type="HOGENOM" id="CLU_415099_0_0_1"/>
<dbReference type="Pfam" id="PF00012">
    <property type="entry name" value="HSP70"/>
    <property type="match status" value="1"/>
</dbReference>
<organism evidence="5 6">
    <name type="scientific">Ordospora colligata OC4</name>
    <dbReference type="NCBI Taxonomy" id="1354746"/>
    <lineage>
        <taxon>Eukaryota</taxon>
        <taxon>Fungi</taxon>
        <taxon>Fungi incertae sedis</taxon>
        <taxon>Microsporidia</taxon>
        <taxon>Ordosporidae</taxon>
        <taxon>Ordospora</taxon>
    </lineage>
</organism>
<name>A0A0B2UHX7_9MICR</name>
<dbReference type="GO" id="GO:0030968">
    <property type="term" value="P:endoplasmic reticulum unfolded protein response"/>
    <property type="evidence" value="ECO:0007669"/>
    <property type="project" value="TreeGrafter"/>
</dbReference>
<dbReference type="GO" id="GO:0005524">
    <property type="term" value="F:ATP binding"/>
    <property type="evidence" value="ECO:0007669"/>
    <property type="project" value="UniProtKB-KW"/>
</dbReference>
<protein>
    <submittedName>
        <fullName evidence="5">Putative heat shock protein</fullName>
    </submittedName>
</protein>
<feature type="region of interest" description="Disordered" evidence="4">
    <location>
        <begin position="644"/>
        <end position="667"/>
    </location>
</feature>
<keyword evidence="1" id="KW-0547">Nucleotide-binding</keyword>
<dbReference type="PANTHER" id="PTHR45639">
    <property type="entry name" value="HSC70CB, ISOFORM G-RELATED"/>
    <property type="match status" value="1"/>
</dbReference>
<dbReference type="PANTHER" id="PTHR45639:SF3">
    <property type="entry name" value="HYPOXIA UP-REGULATED PROTEIN 1"/>
    <property type="match status" value="1"/>
</dbReference>
<dbReference type="EMBL" id="JOKQ01000012">
    <property type="protein sequence ID" value="KHN68948.1"/>
    <property type="molecule type" value="Genomic_DNA"/>
</dbReference>
<evidence type="ECO:0000256" key="4">
    <source>
        <dbReference type="SAM" id="MobiDB-lite"/>
    </source>
</evidence>
<feature type="compositionally biased region" description="Basic and acidic residues" evidence="4">
    <location>
        <begin position="654"/>
        <end position="667"/>
    </location>
</feature>
<dbReference type="STRING" id="1354746.A0A0B2UHX7"/>
<dbReference type="InterPro" id="IPR043129">
    <property type="entry name" value="ATPase_NBD"/>
</dbReference>
<evidence type="ECO:0000313" key="5">
    <source>
        <dbReference type="EMBL" id="KHN68948.1"/>
    </source>
</evidence>
<comment type="caution">
    <text evidence="5">The sequence shown here is derived from an EMBL/GenBank/DDBJ whole genome shotgun (WGS) entry which is preliminary data.</text>
</comment>
<dbReference type="GO" id="GO:0140662">
    <property type="term" value="F:ATP-dependent protein folding chaperone"/>
    <property type="evidence" value="ECO:0007669"/>
    <property type="project" value="InterPro"/>
</dbReference>
<keyword evidence="3" id="KW-0143">Chaperone</keyword>
<keyword evidence="5" id="KW-0346">Stress response</keyword>
<dbReference type="OrthoDB" id="434160at2759"/>
<reference evidence="5 6" key="1">
    <citation type="journal article" date="2014" name="MBio">
        <title>The Ordospora colligata genome; evolution of extreme reduction in microsporidia and host-to-parasite horizontal gene transfer.</title>
        <authorList>
            <person name="Pombert J.-F."/>
            <person name="Haag K.L."/>
            <person name="Beidas S."/>
            <person name="Ebert D."/>
            <person name="Keeling P.J."/>
        </authorList>
    </citation>
    <scope>NUCLEOTIDE SEQUENCE [LARGE SCALE GENOMIC DNA]</scope>
    <source>
        <strain evidence="5 6">OC4</strain>
    </source>
</reference>
<keyword evidence="2" id="KW-0067">ATP-binding</keyword>
<dbReference type="Proteomes" id="UP000031056">
    <property type="component" value="Unassembled WGS sequence"/>
</dbReference>